<evidence type="ECO:0000313" key="3">
    <source>
        <dbReference type="Proteomes" id="UP000295075"/>
    </source>
</evidence>
<protein>
    <submittedName>
        <fullName evidence="2">Uncharacterized protein</fullName>
    </submittedName>
</protein>
<dbReference type="OrthoDB" id="4942202at2"/>
<dbReference type="EMBL" id="SMKA01000001">
    <property type="protein sequence ID" value="TDC35862.1"/>
    <property type="molecule type" value="Genomic_DNA"/>
</dbReference>
<reference evidence="2 3" key="1">
    <citation type="submission" date="2019-03" db="EMBL/GenBank/DDBJ databases">
        <title>Draft genome sequences of novel Actinobacteria.</title>
        <authorList>
            <person name="Sahin N."/>
            <person name="Ay H."/>
            <person name="Saygin H."/>
        </authorList>
    </citation>
    <scope>NUCLEOTIDE SEQUENCE [LARGE SCALE GENOMIC DNA]</scope>
    <source>
        <strain evidence="2 3">JCM 30547</strain>
    </source>
</reference>
<dbReference type="RefSeq" id="WP_132399998.1">
    <property type="nucleotide sequence ID" value="NZ_SMKA01000001.1"/>
</dbReference>
<accession>A0A4R4QKR8</accession>
<evidence type="ECO:0000256" key="1">
    <source>
        <dbReference type="SAM" id="MobiDB-lite"/>
    </source>
</evidence>
<feature type="region of interest" description="Disordered" evidence="1">
    <location>
        <begin position="1"/>
        <end position="23"/>
    </location>
</feature>
<organism evidence="2 3">
    <name type="scientific">Kribbella albertanoniae</name>
    <dbReference type="NCBI Taxonomy" id="1266829"/>
    <lineage>
        <taxon>Bacteria</taxon>
        <taxon>Bacillati</taxon>
        <taxon>Actinomycetota</taxon>
        <taxon>Actinomycetes</taxon>
        <taxon>Propionibacteriales</taxon>
        <taxon>Kribbellaceae</taxon>
        <taxon>Kribbella</taxon>
    </lineage>
</organism>
<dbReference type="AlphaFoldDB" id="A0A4R4QKR8"/>
<dbReference type="Proteomes" id="UP000295075">
    <property type="component" value="Unassembled WGS sequence"/>
</dbReference>
<name>A0A4R4QKR8_9ACTN</name>
<keyword evidence="3" id="KW-1185">Reference proteome</keyword>
<comment type="caution">
    <text evidence="2">The sequence shown here is derived from an EMBL/GenBank/DDBJ whole genome shotgun (WGS) entry which is preliminary data.</text>
</comment>
<sequence>MSNQHKGNGLPRPSETALGFGFVTPDDRAKWDQARHYQQQDKTATAATQFIKSAIAAASEVGREQNQARLRAAHQVAAQEERDQSKETLRTITHIETVDIQDRDLRHPLDEGFEF</sequence>
<proteinExistence type="predicted"/>
<gene>
    <name evidence="2" type="ORF">E1261_00620</name>
</gene>
<evidence type="ECO:0000313" key="2">
    <source>
        <dbReference type="EMBL" id="TDC35862.1"/>
    </source>
</evidence>